<dbReference type="Proteomes" id="UP000323426">
    <property type="component" value="Unassembled WGS sequence"/>
</dbReference>
<evidence type="ECO:0000313" key="1">
    <source>
        <dbReference type="EMBL" id="KAA5538782.1"/>
    </source>
</evidence>
<comment type="caution">
    <text evidence="1">The sequence shown here is derived from an EMBL/GenBank/DDBJ whole genome shotgun (WGS) entry which is preliminary data.</text>
</comment>
<keyword evidence="2" id="KW-1185">Reference proteome</keyword>
<evidence type="ECO:0000313" key="2">
    <source>
        <dbReference type="Proteomes" id="UP000323426"/>
    </source>
</evidence>
<sequence length="345" mass="38824">MDVKKLYVLILFSLIFIQVSWAQQKPQYNQYMLNGYLVNPALAGIENYTDLRVSYRNQWSGLAGAPSSVYISVHGPLHKEDRSSSIVSLPARGKSNIINKLRYKEENDFKFLKPHMGVGGMIISDNMGPNKRLTAGVTYAYHLPVMNRRMKLSTGITAGLTRYSLNISELDFGPNIDPVVSQYENARLLPEISLGSTLYGSHFFVGASVAQLFQNALDLSGRNEGVQQRFSNHYFLTGGYEIRLGRELALMPSVLVKYVQPSPVSVDLNLKASYLRRFWGGVSYRHQNAIAALAGFNLNTILNVGYAYEMATSNLNNYTHGSHEIMLGFVMGNTYRIKSPMFYRW</sequence>
<protein>
    <submittedName>
        <fullName evidence="1">Type IX secretion system membrane protein PorP/SprF</fullName>
    </submittedName>
</protein>
<organism evidence="1 2">
    <name type="scientific">Adhaeribacter rhizoryzae</name>
    <dbReference type="NCBI Taxonomy" id="2607907"/>
    <lineage>
        <taxon>Bacteria</taxon>
        <taxon>Pseudomonadati</taxon>
        <taxon>Bacteroidota</taxon>
        <taxon>Cytophagia</taxon>
        <taxon>Cytophagales</taxon>
        <taxon>Hymenobacteraceae</taxon>
        <taxon>Adhaeribacter</taxon>
    </lineage>
</organism>
<dbReference type="NCBIfam" id="TIGR03519">
    <property type="entry name" value="T9SS_PorP_fam"/>
    <property type="match status" value="1"/>
</dbReference>
<gene>
    <name evidence="1" type="ORF">F0145_25605</name>
</gene>
<proteinExistence type="predicted"/>
<reference evidence="1 2" key="1">
    <citation type="submission" date="2019-09" db="EMBL/GenBank/DDBJ databases">
        <title>Genome sequence and assembly of Adhaeribacter sp.</title>
        <authorList>
            <person name="Chhetri G."/>
        </authorList>
    </citation>
    <scope>NUCLEOTIDE SEQUENCE [LARGE SCALE GENOMIC DNA]</scope>
    <source>
        <strain evidence="1 2">DK36</strain>
    </source>
</reference>
<dbReference type="InterPro" id="IPR019861">
    <property type="entry name" value="PorP/SprF_Bacteroidetes"/>
</dbReference>
<dbReference type="EMBL" id="VWSF01000040">
    <property type="protein sequence ID" value="KAA5538782.1"/>
    <property type="molecule type" value="Genomic_DNA"/>
</dbReference>
<accession>A0A5M6CXQ3</accession>
<dbReference type="Pfam" id="PF11751">
    <property type="entry name" value="PorP_SprF"/>
    <property type="match status" value="1"/>
</dbReference>
<dbReference type="AlphaFoldDB" id="A0A5M6CXQ3"/>
<name>A0A5M6CXQ3_9BACT</name>